<dbReference type="Gene3D" id="3.30.70.270">
    <property type="match status" value="1"/>
</dbReference>
<dbReference type="GO" id="GO:0052621">
    <property type="term" value="F:diguanylate cyclase activity"/>
    <property type="evidence" value="ECO:0007669"/>
    <property type="project" value="TreeGrafter"/>
</dbReference>
<dbReference type="InterPro" id="IPR043128">
    <property type="entry name" value="Rev_trsase/Diguanyl_cyclase"/>
</dbReference>
<proteinExistence type="predicted"/>
<dbReference type="PANTHER" id="PTHR45138">
    <property type="entry name" value="REGULATORY COMPONENTS OF SENSORY TRANSDUCTION SYSTEM"/>
    <property type="match status" value="1"/>
</dbReference>
<dbReference type="CDD" id="cd01949">
    <property type="entry name" value="GGDEF"/>
    <property type="match status" value="1"/>
</dbReference>
<dbReference type="Pfam" id="PF00990">
    <property type="entry name" value="GGDEF"/>
    <property type="match status" value="1"/>
</dbReference>
<dbReference type="InterPro" id="IPR029016">
    <property type="entry name" value="GAF-like_dom_sf"/>
</dbReference>
<sequence length="575" mass="64679">MSTINNLPTFTRALAAFCLVLFFYLFLPESLSNYSEILRYLILLGIIVILMIYSQLLGSLTSSPAPAVEVAHTDESTTYQTDLKTTSHLYENLKKLVLSTVKAINPKFDSAIYMIDPEAGVFSLQASHTEDFLDSIPSNNSIISSILKDSSTVYQKDDKDGWSELFHDKPWRGSECVIGSPISLHGSIAGFVLTRIDHFSDMTDKDKSVLQTMGKFISHGLGSLESLEKHIMGEENKSRIIEILSELNFKSDESQVLDHFKYLIRTFFYYDRLTISLNSEKELNSIIKLVDGVKDEFVEGTEFPNHGTLHGLPTVSEKVVLSQNWKESHENVARFNSNEAPTDFQSVLGVPIIGYGESRGSLFIERKTGQPYTKADEQNLTLIGRVLGASLNWLIEYEKIYQNATHDGLSKLLNHQTYKERFSEEIQRAKRFQHHMAILIFDLDKFKRVNDTLGHPYGDYVIQTVAKIMSENVRTIDVVARYGGEEFAIILINTTPEMALVVAQRIVDNIADYPYSMNGESVQMTISGGMSLYPTHSENMKDLIDLADKAMYDAKQVGGNQIKIHSNDDATIAPT</sequence>
<dbReference type="SUPFAM" id="SSF55781">
    <property type="entry name" value="GAF domain-like"/>
    <property type="match status" value="1"/>
</dbReference>
<keyword evidence="1" id="KW-0812">Transmembrane</keyword>
<accession>A0A381NSR2</accession>
<dbReference type="PROSITE" id="PS50887">
    <property type="entry name" value="GGDEF"/>
    <property type="match status" value="1"/>
</dbReference>
<dbReference type="PANTHER" id="PTHR45138:SF9">
    <property type="entry name" value="DIGUANYLATE CYCLASE DGCM-RELATED"/>
    <property type="match status" value="1"/>
</dbReference>
<keyword evidence="1" id="KW-1133">Transmembrane helix</keyword>
<dbReference type="SUPFAM" id="SSF55073">
    <property type="entry name" value="Nucleotide cyclase"/>
    <property type="match status" value="1"/>
</dbReference>
<organism evidence="3">
    <name type="scientific">marine metagenome</name>
    <dbReference type="NCBI Taxonomy" id="408172"/>
    <lineage>
        <taxon>unclassified sequences</taxon>
        <taxon>metagenomes</taxon>
        <taxon>ecological metagenomes</taxon>
    </lineage>
</organism>
<dbReference type="InterPro" id="IPR050469">
    <property type="entry name" value="Diguanylate_Cyclase"/>
</dbReference>
<dbReference type="SMART" id="SM00267">
    <property type="entry name" value="GGDEF"/>
    <property type="match status" value="1"/>
</dbReference>
<dbReference type="FunFam" id="3.30.70.270:FF:000001">
    <property type="entry name" value="Diguanylate cyclase domain protein"/>
    <property type="match status" value="1"/>
</dbReference>
<evidence type="ECO:0000256" key="1">
    <source>
        <dbReference type="SAM" id="Phobius"/>
    </source>
</evidence>
<dbReference type="InterPro" id="IPR029787">
    <property type="entry name" value="Nucleotide_cyclase"/>
</dbReference>
<evidence type="ECO:0000313" key="3">
    <source>
        <dbReference type="EMBL" id="SUZ57632.1"/>
    </source>
</evidence>
<dbReference type="InterPro" id="IPR000160">
    <property type="entry name" value="GGDEF_dom"/>
</dbReference>
<feature type="domain" description="GGDEF" evidence="2">
    <location>
        <begin position="434"/>
        <end position="567"/>
    </location>
</feature>
<dbReference type="Gene3D" id="3.30.450.40">
    <property type="match status" value="1"/>
</dbReference>
<dbReference type="EMBL" id="UINC01000569">
    <property type="protein sequence ID" value="SUZ57632.1"/>
    <property type="molecule type" value="Genomic_DNA"/>
</dbReference>
<reference evidence="3" key="1">
    <citation type="submission" date="2018-05" db="EMBL/GenBank/DDBJ databases">
        <authorList>
            <person name="Lanie J.A."/>
            <person name="Ng W.-L."/>
            <person name="Kazmierczak K.M."/>
            <person name="Andrzejewski T.M."/>
            <person name="Davidsen T.M."/>
            <person name="Wayne K.J."/>
            <person name="Tettelin H."/>
            <person name="Glass J.I."/>
            <person name="Rusch D."/>
            <person name="Podicherti R."/>
            <person name="Tsui H.-C.T."/>
            <person name="Winkler M.E."/>
        </authorList>
    </citation>
    <scope>NUCLEOTIDE SEQUENCE</scope>
</reference>
<keyword evidence="1" id="KW-0472">Membrane</keyword>
<protein>
    <recommendedName>
        <fullName evidence="2">GGDEF domain-containing protein</fullName>
    </recommendedName>
</protein>
<dbReference type="NCBIfam" id="TIGR00254">
    <property type="entry name" value="GGDEF"/>
    <property type="match status" value="1"/>
</dbReference>
<feature type="transmembrane region" description="Helical" evidence="1">
    <location>
        <begin position="38"/>
        <end position="56"/>
    </location>
</feature>
<dbReference type="AlphaFoldDB" id="A0A381NSR2"/>
<gene>
    <name evidence="3" type="ORF">METZ01_LOCUS10486</name>
</gene>
<feature type="transmembrane region" description="Helical" evidence="1">
    <location>
        <begin position="6"/>
        <end position="26"/>
    </location>
</feature>
<evidence type="ECO:0000259" key="2">
    <source>
        <dbReference type="PROSITE" id="PS50887"/>
    </source>
</evidence>
<name>A0A381NSR2_9ZZZZ</name>